<proteinExistence type="predicted"/>
<dbReference type="EMBL" id="JAIWYP010000002">
    <property type="protein sequence ID" value="KAH3864133.1"/>
    <property type="molecule type" value="Genomic_DNA"/>
</dbReference>
<name>A0A9D4RE50_DREPO</name>
<reference evidence="1" key="2">
    <citation type="submission" date="2020-11" db="EMBL/GenBank/DDBJ databases">
        <authorList>
            <person name="McCartney M.A."/>
            <person name="Auch B."/>
            <person name="Kono T."/>
            <person name="Mallez S."/>
            <person name="Becker A."/>
            <person name="Gohl D.M."/>
            <person name="Silverstein K.A.T."/>
            <person name="Koren S."/>
            <person name="Bechman K.B."/>
            <person name="Herman A."/>
            <person name="Abrahante J.E."/>
            <person name="Garbe J."/>
        </authorList>
    </citation>
    <scope>NUCLEOTIDE SEQUENCE</scope>
    <source>
        <strain evidence="1">Duluth1</strain>
        <tissue evidence="1">Whole animal</tissue>
    </source>
</reference>
<dbReference type="Proteomes" id="UP000828390">
    <property type="component" value="Unassembled WGS sequence"/>
</dbReference>
<dbReference type="AlphaFoldDB" id="A0A9D4RE50"/>
<protein>
    <submittedName>
        <fullName evidence="1">Uncharacterized protein</fullName>
    </submittedName>
</protein>
<accession>A0A9D4RE50</accession>
<reference evidence="1" key="1">
    <citation type="journal article" date="2019" name="bioRxiv">
        <title>The Genome of the Zebra Mussel, Dreissena polymorpha: A Resource for Invasive Species Research.</title>
        <authorList>
            <person name="McCartney M.A."/>
            <person name="Auch B."/>
            <person name="Kono T."/>
            <person name="Mallez S."/>
            <person name="Zhang Y."/>
            <person name="Obille A."/>
            <person name="Becker A."/>
            <person name="Abrahante J.E."/>
            <person name="Garbe J."/>
            <person name="Badalamenti J.P."/>
            <person name="Herman A."/>
            <person name="Mangelson H."/>
            <person name="Liachko I."/>
            <person name="Sullivan S."/>
            <person name="Sone E.D."/>
            <person name="Koren S."/>
            <person name="Silverstein K.A.T."/>
            <person name="Beckman K.B."/>
            <person name="Gohl D.M."/>
        </authorList>
    </citation>
    <scope>NUCLEOTIDE SEQUENCE</scope>
    <source>
        <strain evidence="1">Duluth1</strain>
        <tissue evidence="1">Whole animal</tissue>
    </source>
</reference>
<sequence>MRLITGEKLHRSSNMNWRRRARSWRSSRSAAGSWRRSWRPNYNSWRRRMRSLIRTTPNCSTRLTHLSISWSVYSPRVTVRSRIWRVSCHKCGVLKTSFRNTYGN</sequence>
<keyword evidence="2" id="KW-1185">Reference proteome</keyword>
<evidence type="ECO:0000313" key="2">
    <source>
        <dbReference type="Proteomes" id="UP000828390"/>
    </source>
</evidence>
<gene>
    <name evidence="1" type="ORF">DPMN_027147</name>
</gene>
<organism evidence="1 2">
    <name type="scientific">Dreissena polymorpha</name>
    <name type="common">Zebra mussel</name>
    <name type="synonym">Mytilus polymorpha</name>
    <dbReference type="NCBI Taxonomy" id="45954"/>
    <lineage>
        <taxon>Eukaryota</taxon>
        <taxon>Metazoa</taxon>
        <taxon>Spiralia</taxon>
        <taxon>Lophotrochozoa</taxon>
        <taxon>Mollusca</taxon>
        <taxon>Bivalvia</taxon>
        <taxon>Autobranchia</taxon>
        <taxon>Heteroconchia</taxon>
        <taxon>Euheterodonta</taxon>
        <taxon>Imparidentia</taxon>
        <taxon>Neoheterodontei</taxon>
        <taxon>Myida</taxon>
        <taxon>Dreissenoidea</taxon>
        <taxon>Dreissenidae</taxon>
        <taxon>Dreissena</taxon>
    </lineage>
</organism>
<evidence type="ECO:0000313" key="1">
    <source>
        <dbReference type="EMBL" id="KAH3864133.1"/>
    </source>
</evidence>
<comment type="caution">
    <text evidence="1">The sequence shown here is derived from an EMBL/GenBank/DDBJ whole genome shotgun (WGS) entry which is preliminary data.</text>
</comment>